<name>Q7NLT0_GLOVI</name>
<dbReference type="InParanoid" id="Q7NLT0"/>
<dbReference type="PhylomeDB" id="Q7NLT0"/>
<sequence length="151" mass="17585">MYQPIRPESTRRFGAVQWLERHSGGQSLATIEFISGIREELTEIKLRRGQTSGNRIVVFVFEKVNAMDKLSSFSSGGAQYMLLNDEEGDIQVTPRNLEFFYKSDDNLAKLVCTFELIDDLQWQRLRRFMDRYAASNGMEYQDRGPQDKMKQ</sequence>
<evidence type="ECO:0000313" key="7">
    <source>
        <dbReference type="Proteomes" id="UP000000557"/>
    </source>
</evidence>
<evidence type="ECO:0000256" key="4">
    <source>
        <dbReference type="ARBA" id="ARBA00023276"/>
    </source>
</evidence>
<dbReference type="PANTHER" id="PTHR34963:SF2">
    <property type="entry name" value="PHOTOSYSTEM II REACTION CENTER PSB28 PROTEIN, CHLOROPLASTIC"/>
    <property type="match status" value="1"/>
</dbReference>
<proteinExistence type="inferred from homology"/>
<dbReference type="KEGG" id="gvi:glr1041"/>
<dbReference type="Pfam" id="PF03912">
    <property type="entry name" value="Psb28"/>
    <property type="match status" value="1"/>
</dbReference>
<organism evidence="6 7">
    <name type="scientific">Gloeobacter violaceus (strain ATCC 29082 / PCC 7421)</name>
    <dbReference type="NCBI Taxonomy" id="251221"/>
    <lineage>
        <taxon>Bacteria</taxon>
        <taxon>Bacillati</taxon>
        <taxon>Cyanobacteriota</taxon>
        <taxon>Cyanophyceae</taxon>
        <taxon>Gloeobacterales</taxon>
        <taxon>Gloeobacteraceae</taxon>
        <taxon>Gloeobacter</taxon>
    </lineage>
</organism>
<accession>Q7NLT0</accession>
<evidence type="ECO:0000256" key="3">
    <source>
        <dbReference type="ARBA" id="ARBA00023136"/>
    </source>
</evidence>
<dbReference type="Proteomes" id="UP000000557">
    <property type="component" value="Chromosome"/>
</dbReference>
<protein>
    <recommendedName>
        <fullName evidence="5">Photosystem II reaction center Psb28 protein</fullName>
    </recommendedName>
</protein>
<dbReference type="Gene3D" id="2.40.30.220">
    <property type="entry name" value="Photosystem II Psb28"/>
    <property type="match status" value="1"/>
</dbReference>
<dbReference type="EMBL" id="BA000045">
    <property type="protein sequence ID" value="BAC88982.1"/>
    <property type="molecule type" value="Genomic_DNA"/>
</dbReference>
<evidence type="ECO:0000256" key="2">
    <source>
        <dbReference type="ARBA" id="ARBA00022531"/>
    </source>
</evidence>
<keyword evidence="4 5" id="KW-0604">Photosystem II</keyword>
<dbReference type="eggNOG" id="COG3310">
    <property type="taxonomic scope" value="Bacteria"/>
</dbReference>
<dbReference type="GO" id="GO:0009654">
    <property type="term" value="C:photosystem II oxygen evolving complex"/>
    <property type="evidence" value="ECO:0007669"/>
    <property type="project" value="InterPro"/>
</dbReference>
<evidence type="ECO:0000256" key="1">
    <source>
        <dbReference type="ARBA" id="ARBA00004170"/>
    </source>
</evidence>
<keyword evidence="7" id="KW-1185">Reference proteome</keyword>
<dbReference type="PANTHER" id="PTHR34963">
    <property type="match status" value="1"/>
</dbReference>
<dbReference type="AlphaFoldDB" id="Q7NLT0"/>
<evidence type="ECO:0000313" key="6">
    <source>
        <dbReference type="EMBL" id="BAC88982.1"/>
    </source>
</evidence>
<dbReference type="GO" id="GO:0015979">
    <property type="term" value="P:photosynthesis"/>
    <property type="evidence" value="ECO:0007669"/>
    <property type="project" value="UniProtKB-KW"/>
</dbReference>
<dbReference type="InterPro" id="IPR005610">
    <property type="entry name" value="PSII_Psb28_class-1"/>
</dbReference>
<dbReference type="InterPro" id="IPR038676">
    <property type="entry name" value="Psb28_c1_sf"/>
</dbReference>
<comment type="similarity">
    <text evidence="5">Belongs to the Psb28 family.</text>
</comment>
<reference evidence="6 7" key="2">
    <citation type="journal article" date="2003" name="DNA Res.">
        <title>Complete genome structure of Gloeobacter violaceus PCC 7421, a cyanobacterium that lacks thylakoids (supplement).</title>
        <authorList>
            <person name="Nakamura Y."/>
            <person name="Kaneko T."/>
            <person name="Sato S."/>
            <person name="Mimuro M."/>
            <person name="Miyashita H."/>
            <person name="Tsuchiya T."/>
            <person name="Sasamoto S."/>
            <person name="Watanabe A."/>
            <person name="Kawashima K."/>
            <person name="Kishida Y."/>
            <person name="Kiyokawa C."/>
            <person name="Kohara M."/>
            <person name="Matsumoto M."/>
            <person name="Matsuno A."/>
            <person name="Nakazaki N."/>
            <person name="Shimpo S."/>
            <person name="Takeuchi C."/>
            <person name="Yamada M."/>
            <person name="Tabata S."/>
        </authorList>
    </citation>
    <scope>NUCLEOTIDE SEQUENCE [LARGE SCALE GENOMIC DNA]</scope>
    <source>
        <strain evidence="7">ATCC 29082 / PCC 7421</strain>
    </source>
</reference>
<comment type="subcellular location">
    <subcellularLocation>
        <location evidence="1">Membrane</location>
        <topology evidence="1">Peripheral membrane protein</topology>
    </subcellularLocation>
</comment>
<reference evidence="6 7" key="1">
    <citation type="journal article" date="2003" name="DNA Res.">
        <title>Complete genome structure of Gloeobacter violaceus PCC 7421, a cyanobacterium that lacks thylakoids.</title>
        <authorList>
            <person name="Nakamura Y."/>
            <person name="Kaneko T."/>
            <person name="Sato S."/>
            <person name="Mimuro M."/>
            <person name="Miyashita H."/>
            <person name="Tsuchiya T."/>
            <person name="Sasamoto S."/>
            <person name="Watanabe A."/>
            <person name="Kawashima K."/>
            <person name="Kishida Y."/>
            <person name="Kiyokawa C."/>
            <person name="Kohara M."/>
            <person name="Matsumoto M."/>
            <person name="Matsuno A."/>
            <person name="Nakazaki N."/>
            <person name="Shimpo S."/>
            <person name="Takeuchi C."/>
            <person name="Yamada M."/>
            <person name="Tabata S."/>
        </authorList>
    </citation>
    <scope>NUCLEOTIDE SEQUENCE [LARGE SCALE GENOMIC DNA]</scope>
    <source>
        <strain evidence="7">ATCC 29082 / PCC 7421</strain>
    </source>
</reference>
<keyword evidence="2 5" id="KW-0602">Photosynthesis</keyword>
<evidence type="ECO:0000256" key="5">
    <source>
        <dbReference type="RuleBase" id="RU003509"/>
    </source>
</evidence>
<dbReference type="NCBIfam" id="TIGR03047">
    <property type="entry name" value="PS_II_psb28"/>
    <property type="match status" value="1"/>
</dbReference>
<dbReference type="EnsemblBacteria" id="BAC88982">
    <property type="protein sequence ID" value="BAC88982"/>
    <property type="gene ID" value="BAC88982"/>
</dbReference>
<gene>
    <name evidence="6" type="primary">psb28-2</name>
</gene>
<dbReference type="OrthoDB" id="559598at2"/>
<keyword evidence="3" id="KW-0472">Membrane</keyword>
<dbReference type="HOGENOM" id="CLU_137323_0_0_3"/>
<dbReference type="STRING" id="251221.gene:10758519"/>